<evidence type="ECO:0000313" key="1">
    <source>
        <dbReference type="EMBL" id="MFD1783924.1"/>
    </source>
</evidence>
<evidence type="ECO:0000313" key="2">
    <source>
        <dbReference type="Proteomes" id="UP001597237"/>
    </source>
</evidence>
<keyword evidence="2" id="KW-1185">Reference proteome</keyword>
<accession>A0ABW4N3A2</accession>
<gene>
    <name evidence="1" type="ORF">ACFSC0_11015</name>
</gene>
<dbReference type="RefSeq" id="WP_377282886.1">
    <property type="nucleotide sequence ID" value="NZ_JBHRSI010000008.1"/>
</dbReference>
<dbReference type="Proteomes" id="UP001597237">
    <property type="component" value="Unassembled WGS sequence"/>
</dbReference>
<dbReference type="InterPro" id="IPR005331">
    <property type="entry name" value="Sulfotransferase"/>
</dbReference>
<dbReference type="Pfam" id="PF03567">
    <property type="entry name" value="Sulfotransfer_2"/>
    <property type="match status" value="1"/>
</dbReference>
<proteinExistence type="predicted"/>
<dbReference type="SUPFAM" id="SSF52540">
    <property type="entry name" value="P-loop containing nucleoside triphosphate hydrolases"/>
    <property type="match status" value="1"/>
</dbReference>
<sequence>MMALTPPFLFVHVPKTGGNSIQNILRRYSEDEILAKEPYQDGVERFEVRNPTYGFAKHSPLSEYREKLPAETYARLFKFACVRNPWEWAISYYFSPHRQVGGFTRESFVEFLNGAPPMTYFLRERPGQPLAEVVRNFDHLMRYETLQADFDAVCDRLGIARQVLPRVNASTRGRVEDYYDEETVELVRNRFAEDVELLGYDVPWAGRQYA</sequence>
<organism evidence="1 2">
    <name type="scientific">Phenylobacterium terrae</name>
    <dbReference type="NCBI Taxonomy" id="2665495"/>
    <lineage>
        <taxon>Bacteria</taxon>
        <taxon>Pseudomonadati</taxon>
        <taxon>Pseudomonadota</taxon>
        <taxon>Alphaproteobacteria</taxon>
        <taxon>Caulobacterales</taxon>
        <taxon>Caulobacteraceae</taxon>
        <taxon>Phenylobacterium</taxon>
    </lineage>
</organism>
<reference evidence="2" key="1">
    <citation type="journal article" date="2019" name="Int. J. Syst. Evol. Microbiol.">
        <title>The Global Catalogue of Microorganisms (GCM) 10K type strain sequencing project: providing services to taxonomists for standard genome sequencing and annotation.</title>
        <authorList>
            <consortium name="The Broad Institute Genomics Platform"/>
            <consortium name="The Broad Institute Genome Sequencing Center for Infectious Disease"/>
            <person name="Wu L."/>
            <person name="Ma J."/>
        </authorList>
    </citation>
    <scope>NUCLEOTIDE SEQUENCE [LARGE SCALE GENOMIC DNA]</scope>
    <source>
        <strain evidence="2">DFY28</strain>
    </source>
</reference>
<protein>
    <submittedName>
        <fullName evidence="1">Sulfotransferase family 2 domain-containing protein</fullName>
    </submittedName>
</protein>
<dbReference type="Gene3D" id="3.40.50.300">
    <property type="entry name" value="P-loop containing nucleotide triphosphate hydrolases"/>
    <property type="match status" value="1"/>
</dbReference>
<dbReference type="InterPro" id="IPR027417">
    <property type="entry name" value="P-loop_NTPase"/>
</dbReference>
<comment type="caution">
    <text evidence="1">The sequence shown here is derived from an EMBL/GenBank/DDBJ whole genome shotgun (WGS) entry which is preliminary data.</text>
</comment>
<name>A0ABW4N3A2_9CAUL</name>
<dbReference type="EMBL" id="JBHUEY010000001">
    <property type="protein sequence ID" value="MFD1783924.1"/>
    <property type="molecule type" value="Genomic_DNA"/>
</dbReference>